<proteinExistence type="predicted"/>
<organism evidence="2 3">
    <name type="scientific">Tropilaelaps mercedesae</name>
    <dbReference type="NCBI Taxonomy" id="418985"/>
    <lineage>
        <taxon>Eukaryota</taxon>
        <taxon>Metazoa</taxon>
        <taxon>Ecdysozoa</taxon>
        <taxon>Arthropoda</taxon>
        <taxon>Chelicerata</taxon>
        <taxon>Arachnida</taxon>
        <taxon>Acari</taxon>
        <taxon>Parasitiformes</taxon>
        <taxon>Mesostigmata</taxon>
        <taxon>Gamasina</taxon>
        <taxon>Dermanyssoidea</taxon>
        <taxon>Laelapidae</taxon>
        <taxon>Tropilaelaps</taxon>
    </lineage>
</organism>
<dbReference type="AlphaFoldDB" id="A0A1V9XH31"/>
<reference evidence="2 3" key="1">
    <citation type="journal article" date="2017" name="Gigascience">
        <title>Draft genome of the honey bee ectoparasitic mite, Tropilaelaps mercedesae, is shaped by the parasitic life history.</title>
        <authorList>
            <person name="Dong X."/>
            <person name="Armstrong S.D."/>
            <person name="Xia D."/>
            <person name="Makepeace B.L."/>
            <person name="Darby A.C."/>
            <person name="Kadowaki T."/>
        </authorList>
    </citation>
    <scope>NUCLEOTIDE SEQUENCE [LARGE SCALE GENOMIC DNA]</scope>
    <source>
        <strain evidence="2">Wuxi-XJTLU</strain>
    </source>
</reference>
<dbReference type="InterPro" id="IPR043313">
    <property type="entry name" value="LRMDA"/>
</dbReference>
<dbReference type="Proteomes" id="UP000192247">
    <property type="component" value="Unassembled WGS sequence"/>
</dbReference>
<comment type="caution">
    <text evidence="2">The sequence shown here is derived from an EMBL/GenBank/DDBJ whole genome shotgun (WGS) entry which is preliminary data.</text>
</comment>
<evidence type="ECO:0000256" key="1">
    <source>
        <dbReference type="SAM" id="MobiDB-lite"/>
    </source>
</evidence>
<protein>
    <submittedName>
        <fullName evidence="2">Leucine-rich repeat-containing protein C10orf11-like</fullName>
    </submittedName>
</protein>
<dbReference type="InParanoid" id="A0A1V9XH31"/>
<gene>
    <name evidence="2" type="ORF">BIW11_10221</name>
</gene>
<dbReference type="Pfam" id="PF14580">
    <property type="entry name" value="LRR_9"/>
    <property type="match status" value="1"/>
</dbReference>
<dbReference type="OrthoDB" id="272149at2759"/>
<evidence type="ECO:0000313" key="3">
    <source>
        <dbReference type="Proteomes" id="UP000192247"/>
    </source>
</evidence>
<dbReference type="PANTHER" id="PTHR46282">
    <property type="entry name" value="LEUCINE-RICH MELANOCYTE DIFFERENTIATION-ASSOCIATED PROTEIN"/>
    <property type="match status" value="1"/>
</dbReference>
<dbReference type="PROSITE" id="PS51450">
    <property type="entry name" value="LRR"/>
    <property type="match status" value="1"/>
</dbReference>
<dbReference type="InterPro" id="IPR001611">
    <property type="entry name" value="Leu-rich_rpt"/>
</dbReference>
<dbReference type="SUPFAM" id="SSF52058">
    <property type="entry name" value="L domain-like"/>
    <property type="match status" value="1"/>
</dbReference>
<dbReference type="PANTHER" id="PTHR46282:SF2">
    <property type="entry name" value="LEUCINE-RICH MELANOCYTE DIFFERENTIATION-ASSOCIATED PROTEIN"/>
    <property type="match status" value="1"/>
</dbReference>
<name>A0A1V9XH31_9ACAR</name>
<dbReference type="InterPro" id="IPR032675">
    <property type="entry name" value="LRR_dom_sf"/>
</dbReference>
<dbReference type="Gene3D" id="3.80.10.10">
    <property type="entry name" value="Ribonuclease Inhibitor"/>
    <property type="match status" value="1"/>
</dbReference>
<sequence>MDIGYATLGHTSGFKKCASEGVEVSLIDRGVQRLPDWLLHRFALSAKTLDLSWNSITTLVGLDALVRLRHLILDNNGLRNPLVIETCSGPLLETLSLNNNCFDDLKALIESVRKAFPRIRHLSLLGNPCCPDQLTRPLEVDGDDYARYRLYVISQLSILEFLDYTDVTTQERNKARQIGRFQVVARPRIGLYRPPAEDQIPRGLHPLPHQQNDGNSTFNRLDSGIPDQVQSQQPLKGKSAFGTRKYQYVGNHSEGNRFIRDKQL</sequence>
<feature type="compositionally biased region" description="Polar residues" evidence="1">
    <location>
        <begin position="209"/>
        <end position="220"/>
    </location>
</feature>
<keyword evidence="3" id="KW-1185">Reference proteome</keyword>
<feature type="region of interest" description="Disordered" evidence="1">
    <location>
        <begin position="197"/>
        <end position="243"/>
    </location>
</feature>
<dbReference type="STRING" id="418985.A0A1V9XH31"/>
<accession>A0A1V9XH31</accession>
<dbReference type="EMBL" id="MNPL01011221">
    <property type="protein sequence ID" value="OQR72693.1"/>
    <property type="molecule type" value="Genomic_DNA"/>
</dbReference>
<evidence type="ECO:0000313" key="2">
    <source>
        <dbReference type="EMBL" id="OQR72693.1"/>
    </source>
</evidence>